<feature type="region of interest" description="Disordered" evidence="1">
    <location>
        <begin position="53"/>
        <end position="148"/>
    </location>
</feature>
<feature type="compositionally biased region" description="Low complexity" evidence="1">
    <location>
        <begin position="115"/>
        <end position="124"/>
    </location>
</feature>
<feature type="compositionally biased region" description="Basic and acidic residues" evidence="1">
    <location>
        <begin position="93"/>
        <end position="114"/>
    </location>
</feature>
<name>A0ABW8LG93_9ACTN</name>
<evidence type="ECO:0000313" key="3">
    <source>
        <dbReference type="Proteomes" id="UP001620295"/>
    </source>
</evidence>
<organism evidence="2 3">
    <name type="scientific">Streptomyces milbemycinicus</name>
    <dbReference type="NCBI Taxonomy" id="476552"/>
    <lineage>
        <taxon>Bacteria</taxon>
        <taxon>Bacillati</taxon>
        <taxon>Actinomycetota</taxon>
        <taxon>Actinomycetes</taxon>
        <taxon>Kitasatosporales</taxon>
        <taxon>Streptomycetaceae</taxon>
        <taxon>Streptomyces</taxon>
    </lineage>
</organism>
<reference evidence="2 3" key="1">
    <citation type="submission" date="2024-11" db="EMBL/GenBank/DDBJ databases">
        <title>The Natural Products Discovery Center: Release of the First 8490 Sequenced Strains for Exploring Actinobacteria Biosynthetic Diversity.</title>
        <authorList>
            <person name="Kalkreuter E."/>
            <person name="Kautsar S.A."/>
            <person name="Yang D."/>
            <person name="Bader C.D."/>
            <person name="Teijaro C.N."/>
            <person name="Fluegel L."/>
            <person name="Davis C.M."/>
            <person name="Simpson J.R."/>
            <person name="Lauterbach L."/>
            <person name="Steele A.D."/>
            <person name="Gui C."/>
            <person name="Meng S."/>
            <person name="Li G."/>
            <person name="Viehrig K."/>
            <person name="Ye F."/>
            <person name="Su P."/>
            <person name="Kiefer A.F."/>
            <person name="Nichols A."/>
            <person name="Cepeda A.J."/>
            <person name="Yan W."/>
            <person name="Fan B."/>
            <person name="Jiang Y."/>
            <person name="Adhikari A."/>
            <person name="Zheng C.-J."/>
            <person name="Schuster L."/>
            <person name="Cowan T.M."/>
            <person name="Smanski M.J."/>
            <person name="Chevrette M.G."/>
            <person name="De Carvalho L.P.S."/>
            <person name="Shen B."/>
        </authorList>
    </citation>
    <scope>NUCLEOTIDE SEQUENCE [LARGE SCALE GENOMIC DNA]</scope>
    <source>
        <strain evidence="2 3">NPDC020863</strain>
    </source>
</reference>
<evidence type="ECO:0000256" key="1">
    <source>
        <dbReference type="SAM" id="MobiDB-lite"/>
    </source>
</evidence>
<feature type="compositionally biased region" description="Low complexity" evidence="1">
    <location>
        <begin position="64"/>
        <end position="89"/>
    </location>
</feature>
<feature type="region of interest" description="Disordered" evidence="1">
    <location>
        <begin position="1"/>
        <end position="23"/>
    </location>
</feature>
<evidence type="ECO:0000313" key="2">
    <source>
        <dbReference type="EMBL" id="MFK4264794.1"/>
    </source>
</evidence>
<dbReference type="EMBL" id="JBJDQH010000002">
    <property type="protein sequence ID" value="MFK4264794.1"/>
    <property type="molecule type" value="Genomic_DNA"/>
</dbReference>
<keyword evidence="3" id="KW-1185">Reference proteome</keyword>
<comment type="caution">
    <text evidence="2">The sequence shown here is derived from an EMBL/GenBank/DDBJ whole genome shotgun (WGS) entry which is preliminary data.</text>
</comment>
<dbReference type="RefSeq" id="WP_358640041.1">
    <property type="nucleotide sequence ID" value="NZ_JBFAEV010000015.1"/>
</dbReference>
<dbReference type="Proteomes" id="UP001620295">
    <property type="component" value="Unassembled WGS sequence"/>
</dbReference>
<sequence>MAGRGALRPVPTVDGAGRRPVGLRGWRSRPWGLVLGAAAAAVLALTAVEVRSTTGGEQEDAAKSPSSPSSPAPSATASGAAPPARPTARGRLKKDDTADGHESASPRGGERRGDASASASPKKGGSSGGGSGGGGDDKPGSGTPLTISTRSHVWENGCGHRYLIDRPPSQVAPPPVEQDAAAWASAHGAVHGGTTNVETTVKGRSESAVVLQALHVRVVGRRAPLSWSSFAMDNGCGGSLTPRAFSVTLDAARPLAVPTDGNDAGEPIPAVRFPYRVSDTDPEVLLVNARTSGCDCSWYLELDWTSGDREGTIRIDDHGAPFRTSSVRGRPEYGYQFEEQVWRRND</sequence>
<feature type="compositionally biased region" description="Gly residues" evidence="1">
    <location>
        <begin position="125"/>
        <end position="134"/>
    </location>
</feature>
<gene>
    <name evidence="2" type="ORF">ACI2L5_07610</name>
</gene>
<evidence type="ECO:0008006" key="4">
    <source>
        <dbReference type="Google" id="ProtNLM"/>
    </source>
</evidence>
<accession>A0ABW8LG93</accession>
<protein>
    <recommendedName>
        <fullName evidence="4">DNA-binding protein</fullName>
    </recommendedName>
</protein>
<proteinExistence type="predicted"/>